<comment type="subcellular location">
    <subcellularLocation>
        <location evidence="2">Cytoplasm</location>
    </subcellularLocation>
    <subcellularLocation>
        <location evidence="1">Endoplasmic reticulum membrane</location>
        <topology evidence="1">Single-pass membrane protein</topology>
    </subcellularLocation>
</comment>
<feature type="compositionally biased region" description="Low complexity" evidence="10">
    <location>
        <begin position="158"/>
        <end position="169"/>
    </location>
</feature>
<proteinExistence type="inferred from homology"/>
<dbReference type="PANTHER" id="PTHR28621:SF1">
    <property type="entry name" value="SELENOPROTEIN S"/>
    <property type="match status" value="1"/>
</dbReference>
<dbReference type="AlphaFoldDB" id="A0AAW0W7U2"/>
<dbReference type="Pfam" id="PF06936">
    <property type="entry name" value="Selenoprotein_S"/>
    <property type="match status" value="1"/>
</dbReference>
<evidence type="ECO:0000256" key="3">
    <source>
        <dbReference type="ARBA" id="ARBA00011034"/>
    </source>
</evidence>
<keyword evidence="6" id="KW-0256">Endoplasmic reticulum</keyword>
<dbReference type="Gene3D" id="6.10.250.2950">
    <property type="match status" value="1"/>
</dbReference>
<protein>
    <recommendedName>
        <fullName evidence="14">Selenoprotein S</fullName>
    </recommendedName>
</protein>
<name>A0AAW0W7U2_CHEQU</name>
<evidence type="ECO:0000256" key="6">
    <source>
        <dbReference type="ARBA" id="ARBA00022824"/>
    </source>
</evidence>
<sequence>MGEPEQVIAEPDEVEDVDASIDGLHPPTLEQHHPWLISYSINSALSWLAFNGWYTLGFLLFCYILWRRIEPKCQQWLRKREEFKEAAKYHKDPDKVLARERALDEARLRMQEQYNKDAQKQAEKRKEQEEKRRLERIEDWERHKRGDGYRSKTRTGASGSSEVESNNGNKPSRKPKLRPEYNPLTGDTGGGTCGWRPSQRGASGGG</sequence>
<evidence type="ECO:0000256" key="10">
    <source>
        <dbReference type="SAM" id="MobiDB-lite"/>
    </source>
</evidence>
<keyword evidence="9 11" id="KW-0472">Membrane</keyword>
<reference evidence="12 13" key="1">
    <citation type="journal article" date="2024" name="BMC Genomics">
        <title>Genome assembly of redclaw crayfish (Cherax quadricarinatus) provides insights into its immune adaptation and hypoxia tolerance.</title>
        <authorList>
            <person name="Liu Z."/>
            <person name="Zheng J."/>
            <person name="Li H."/>
            <person name="Fang K."/>
            <person name="Wang S."/>
            <person name="He J."/>
            <person name="Zhou D."/>
            <person name="Weng S."/>
            <person name="Chi M."/>
            <person name="Gu Z."/>
            <person name="He J."/>
            <person name="Li F."/>
            <person name="Wang M."/>
        </authorList>
    </citation>
    <scope>NUCLEOTIDE SEQUENCE [LARGE SCALE GENOMIC DNA]</scope>
    <source>
        <strain evidence="12">ZL_2023a</strain>
    </source>
</reference>
<feature type="transmembrane region" description="Helical" evidence="11">
    <location>
        <begin position="44"/>
        <end position="66"/>
    </location>
</feature>
<evidence type="ECO:0000313" key="12">
    <source>
        <dbReference type="EMBL" id="KAK8725272.1"/>
    </source>
</evidence>
<organism evidence="12 13">
    <name type="scientific">Cherax quadricarinatus</name>
    <name type="common">Australian red claw crayfish</name>
    <dbReference type="NCBI Taxonomy" id="27406"/>
    <lineage>
        <taxon>Eukaryota</taxon>
        <taxon>Metazoa</taxon>
        <taxon>Ecdysozoa</taxon>
        <taxon>Arthropoda</taxon>
        <taxon>Crustacea</taxon>
        <taxon>Multicrustacea</taxon>
        <taxon>Malacostraca</taxon>
        <taxon>Eumalacostraca</taxon>
        <taxon>Eucarida</taxon>
        <taxon>Decapoda</taxon>
        <taxon>Pleocyemata</taxon>
        <taxon>Astacidea</taxon>
        <taxon>Parastacoidea</taxon>
        <taxon>Parastacidae</taxon>
        <taxon>Cherax</taxon>
    </lineage>
</organism>
<evidence type="ECO:0000256" key="11">
    <source>
        <dbReference type="SAM" id="Phobius"/>
    </source>
</evidence>
<accession>A0AAW0W7U2</accession>
<feature type="region of interest" description="Disordered" evidence="10">
    <location>
        <begin position="143"/>
        <end position="206"/>
    </location>
</feature>
<dbReference type="EMBL" id="JARKIK010000083">
    <property type="protein sequence ID" value="KAK8725272.1"/>
    <property type="molecule type" value="Genomic_DNA"/>
</dbReference>
<evidence type="ECO:0000256" key="1">
    <source>
        <dbReference type="ARBA" id="ARBA00004389"/>
    </source>
</evidence>
<keyword evidence="13" id="KW-1185">Reference proteome</keyword>
<keyword evidence="8 11" id="KW-1133">Transmembrane helix</keyword>
<dbReference type="GO" id="GO:0036513">
    <property type="term" value="C:Derlin-1 retrotranslocation complex"/>
    <property type="evidence" value="ECO:0007669"/>
    <property type="project" value="TreeGrafter"/>
</dbReference>
<evidence type="ECO:0000256" key="4">
    <source>
        <dbReference type="ARBA" id="ARBA00022490"/>
    </source>
</evidence>
<dbReference type="Proteomes" id="UP001445076">
    <property type="component" value="Unassembled WGS sequence"/>
</dbReference>
<dbReference type="GO" id="GO:0030970">
    <property type="term" value="P:retrograde protein transport, ER to cytosol"/>
    <property type="evidence" value="ECO:0007669"/>
    <property type="project" value="TreeGrafter"/>
</dbReference>
<evidence type="ECO:0008006" key="14">
    <source>
        <dbReference type="Google" id="ProtNLM"/>
    </source>
</evidence>
<dbReference type="PANTHER" id="PTHR28621">
    <property type="entry name" value="SELENOPROTEIN S"/>
    <property type="match status" value="1"/>
</dbReference>
<dbReference type="GO" id="GO:0030968">
    <property type="term" value="P:endoplasmic reticulum unfolded protein response"/>
    <property type="evidence" value="ECO:0007669"/>
    <property type="project" value="TreeGrafter"/>
</dbReference>
<evidence type="ECO:0000256" key="9">
    <source>
        <dbReference type="ARBA" id="ARBA00023136"/>
    </source>
</evidence>
<evidence type="ECO:0000313" key="13">
    <source>
        <dbReference type="Proteomes" id="UP001445076"/>
    </source>
</evidence>
<evidence type="ECO:0000256" key="8">
    <source>
        <dbReference type="ARBA" id="ARBA00022989"/>
    </source>
</evidence>
<comment type="caution">
    <text evidence="12">The sequence shown here is derived from an EMBL/GenBank/DDBJ whole genome shotgun (WGS) entry which is preliminary data.</text>
</comment>
<evidence type="ECO:0000256" key="7">
    <source>
        <dbReference type="ARBA" id="ARBA00022933"/>
    </source>
</evidence>
<dbReference type="InterPro" id="IPR009703">
    <property type="entry name" value="Selenoprotein_S"/>
</dbReference>
<comment type="similarity">
    <text evidence="3">Belongs to the selenoprotein S family.</text>
</comment>
<dbReference type="GO" id="GO:0036502">
    <property type="term" value="C:Derlin-1-VIMP complex"/>
    <property type="evidence" value="ECO:0007669"/>
    <property type="project" value="TreeGrafter"/>
</dbReference>
<keyword evidence="5 11" id="KW-0812">Transmembrane</keyword>
<keyword evidence="7" id="KW-0712">Selenocysteine</keyword>
<keyword evidence="4" id="KW-0963">Cytoplasm</keyword>
<gene>
    <name evidence="12" type="ORF">OTU49_010789</name>
</gene>
<evidence type="ECO:0000256" key="5">
    <source>
        <dbReference type="ARBA" id="ARBA00022692"/>
    </source>
</evidence>
<evidence type="ECO:0000256" key="2">
    <source>
        <dbReference type="ARBA" id="ARBA00004496"/>
    </source>
</evidence>